<dbReference type="Gene3D" id="3.40.50.1820">
    <property type="entry name" value="alpha/beta hydrolase"/>
    <property type="match status" value="1"/>
</dbReference>
<comment type="caution">
    <text evidence="2">The sequence shown here is derived from an EMBL/GenBank/DDBJ whole genome shotgun (WGS) entry which is preliminary data.</text>
</comment>
<name>A0AAV0UWF1_9STRA</name>
<dbReference type="Proteomes" id="UP001162029">
    <property type="component" value="Unassembled WGS sequence"/>
</dbReference>
<feature type="chain" id="PRO_5043505388" description="DUF676 domain-containing protein" evidence="1">
    <location>
        <begin position="22"/>
        <end position="526"/>
    </location>
</feature>
<dbReference type="PANTHER" id="PTHR22538:SF1">
    <property type="entry name" value="VWFD DOMAIN-CONTAINING PROTEIN"/>
    <property type="match status" value="1"/>
</dbReference>
<protein>
    <recommendedName>
        <fullName evidence="4">DUF676 domain-containing protein</fullName>
    </recommendedName>
</protein>
<dbReference type="AlphaFoldDB" id="A0AAV0UWF1"/>
<proteinExistence type="predicted"/>
<evidence type="ECO:0008006" key="4">
    <source>
        <dbReference type="Google" id="ProtNLM"/>
    </source>
</evidence>
<evidence type="ECO:0000313" key="2">
    <source>
        <dbReference type="EMBL" id="CAI5741292.1"/>
    </source>
</evidence>
<keyword evidence="1" id="KW-0732">Signal</keyword>
<dbReference type="InterPro" id="IPR029058">
    <property type="entry name" value="AB_hydrolase_fold"/>
</dbReference>
<organism evidence="2 3">
    <name type="scientific">Peronospora destructor</name>
    <dbReference type="NCBI Taxonomy" id="86335"/>
    <lineage>
        <taxon>Eukaryota</taxon>
        <taxon>Sar</taxon>
        <taxon>Stramenopiles</taxon>
        <taxon>Oomycota</taxon>
        <taxon>Peronosporomycetes</taxon>
        <taxon>Peronosporales</taxon>
        <taxon>Peronosporaceae</taxon>
        <taxon>Peronospora</taxon>
    </lineage>
</organism>
<sequence length="526" mass="57625">MSRLKCFVLVVFAAFSALASGLQNDTVVSYPSLLYHFSIKRIAMQVHSHSQFSVRANPVVSLGDTTSVLYDAYAVFKEGKSIYKHSLVDGVTYISRSFRTGGGKSEVECSSADILLSVNLLVKALGTAKAVSAITRSDGSVISCSVGNSFRISVNGIKFGVCSYGSLGFKIFGSDVDVKVEYMRNHPPIWAPKKLDKKTKKGCKIMASPSTVTSIGRSFLTGESINDEERTLGSVMDVILRGSCTCKSIPRPCVFVHGLGVLTEKEKNLDTYDEYWGNLTNHTPCCSTTQYVMLNTVNNSWTDHLLQQKLCDRVLAASTTSKGSIISDTIVITHSMGGLIIAGAIANKKCKLASSATWVAIGSPMLGSMAASYFEESCNRETNLLMAEFVESTKLCPPDDGVKSLAYQYDSYSTPALDEMYHFAQEAYRKNVYAVMCSNSYSGIVSSYQAGFWVLGRLIPHKSKQNDGMVEFHSCAGGFLETKFGNDYRKPFYVSELNHNDLAFRAGDALLNEAKMPVKWFECLIR</sequence>
<evidence type="ECO:0000256" key="1">
    <source>
        <dbReference type="SAM" id="SignalP"/>
    </source>
</evidence>
<reference evidence="2" key="1">
    <citation type="submission" date="2022-12" db="EMBL/GenBank/DDBJ databases">
        <authorList>
            <person name="Webb A."/>
        </authorList>
    </citation>
    <scope>NUCLEOTIDE SEQUENCE</scope>
    <source>
        <strain evidence="2">Pd1</strain>
    </source>
</reference>
<keyword evidence="3" id="KW-1185">Reference proteome</keyword>
<dbReference type="EMBL" id="CANTFM010001571">
    <property type="protein sequence ID" value="CAI5741292.1"/>
    <property type="molecule type" value="Genomic_DNA"/>
</dbReference>
<dbReference type="PANTHER" id="PTHR22538">
    <property type="entry name" value="CILIA- AND FLAGELLA-ASSOCIATED PROTEIN 74"/>
    <property type="match status" value="1"/>
</dbReference>
<feature type="signal peptide" evidence="1">
    <location>
        <begin position="1"/>
        <end position="21"/>
    </location>
</feature>
<gene>
    <name evidence="2" type="ORF">PDE001_LOCUS7756</name>
</gene>
<dbReference type="SUPFAM" id="SSF53474">
    <property type="entry name" value="alpha/beta-Hydrolases"/>
    <property type="match status" value="1"/>
</dbReference>
<accession>A0AAV0UWF1</accession>
<evidence type="ECO:0000313" key="3">
    <source>
        <dbReference type="Proteomes" id="UP001162029"/>
    </source>
</evidence>